<evidence type="ECO:0000313" key="2">
    <source>
        <dbReference type="Proteomes" id="UP000824890"/>
    </source>
</evidence>
<accession>A0ABQ7XTU5</accession>
<dbReference type="EMBL" id="JAGKQM010000019">
    <property type="protein sequence ID" value="KAH0859370.1"/>
    <property type="molecule type" value="Genomic_DNA"/>
</dbReference>
<evidence type="ECO:0000313" key="1">
    <source>
        <dbReference type="EMBL" id="KAH0859370.1"/>
    </source>
</evidence>
<dbReference type="Proteomes" id="UP000824890">
    <property type="component" value="Unassembled WGS sequence"/>
</dbReference>
<name>A0ABQ7XTU5_BRANA</name>
<gene>
    <name evidence="1" type="ORF">HID58_087631</name>
</gene>
<comment type="caution">
    <text evidence="1">The sequence shown here is derived from an EMBL/GenBank/DDBJ whole genome shotgun (WGS) entry which is preliminary data.</text>
</comment>
<keyword evidence="2" id="KW-1185">Reference proteome</keyword>
<organism evidence="1 2">
    <name type="scientific">Brassica napus</name>
    <name type="common">Rape</name>
    <dbReference type="NCBI Taxonomy" id="3708"/>
    <lineage>
        <taxon>Eukaryota</taxon>
        <taxon>Viridiplantae</taxon>
        <taxon>Streptophyta</taxon>
        <taxon>Embryophyta</taxon>
        <taxon>Tracheophyta</taxon>
        <taxon>Spermatophyta</taxon>
        <taxon>Magnoliopsida</taxon>
        <taxon>eudicotyledons</taxon>
        <taxon>Gunneridae</taxon>
        <taxon>Pentapetalae</taxon>
        <taxon>rosids</taxon>
        <taxon>malvids</taxon>
        <taxon>Brassicales</taxon>
        <taxon>Brassicaceae</taxon>
        <taxon>Brassiceae</taxon>
        <taxon>Brassica</taxon>
    </lineage>
</organism>
<sequence length="128" mass="14525">RCVVERGDIQLSKTQTTWELEYLTNLFLALVVDSAGDLCTLFLIPFTYESKTNADFLLSLSPHMCGTTLRFFYLGNYCRRDPRERPGLAASPITVRMKVKVHESDMTAKPFTSMLLSFNGIEPEGEHI</sequence>
<proteinExistence type="predicted"/>
<reference evidence="1 2" key="1">
    <citation type="submission" date="2021-05" db="EMBL/GenBank/DDBJ databases">
        <title>Genome Assembly of Synthetic Allotetraploid Brassica napus Reveals Homoeologous Exchanges between Subgenomes.</title>
        <authorList>
            <person name="Davis J.T."/>
        </authorList>
    </citation>
    <scope>NUCLEOTIDE SEQUENCE [LARGE SCALE GENOMIC DNA]</scope>
    <source>
        <strain evidence="2">cv. Da-Ae</strain>
        <tissue evidence="1">Seedling</tissue>
    </source>
</reference>
<protein>
    <submittedName>
        <fullName evidence="1">Uncharacterized protein</fullName>
    </submittedName>
</protein>
<feature type="non-terminal residue" evidence="1">
    <location>
        <position position="1"/>
    </location>
</feature>